<dbReference type="Proteomes" id="UP000809587">
    <property type="component" value="Unassembled WGS sequence"/>
</dbReference>
<name>A0ABS2JGH7_9ACTN</name>
<proteinExistence type="predicted"/>
<evidence type="ECO:0000256" key="1">
    <source>
        <dbReference type="SAM" id="Phobius"/>
    </source>
</evidence>
<accession>A0ABS2JGH7</accession>
<organism evidence="2 3">
    <name type="scientific">Micromonospora humidisoli</name>
    <dbReference type="NCBI Taxonomy" id="2807622"/>
    <lineage>
        <taxon>Bacteria</taxon>
        <taxon>Bacillati</taxon>
        <taxon>Actinomycetota</taxon>
        <taxon>Actinomycetes</taxon>
        <taxon>Micromonosporales</taxon>
        <taxon>Micromonosporaceae</taxon>
        <taxon>Micromonospora</taxon>
    </lineage>
</organism>
<keyword evidence="1" id="KW-0812">Transmembrane</keyword>
<feature type="transmembrane region" description="Helical" evidence="1">
    <location>
        <begin position="49"/>
        <end position="70"/>
    </location>
</feature>
<evidence type="ECO:0000313" key="3">
    <source>
        <dbReference type="Proteomes" id="UP000809587"/>
    </source>
</evidence>
<reference evidence="2 3" key="1">
    <citation type="submission" date="2021-02" db="EMBL/GenBank/DDBJ databases">
        <authorList>
            <person name="Lee D.-H."/>
        </authorList>
    </citation>
    <scope>NUCLEOTIDE SEQUENCE [LARGE SCALE GENOMIC DNA]</scope>
    <source>
        <strain evidence="2 3">MMS20-R2-29</strain>
    </source>
</reference>
<dbReference type="RefSeq" id="WP_204960813.1">
    <property type="nucleotide sequence ID" value="NZ_JAFEUO010000007.1"/>
</dbReference>
<keyword evidence="3" id="KW-1185">Reference proteome</keyword>
<keyword evidence="1" id="KW-1133">Transmembrane helix</keyword>
<evidence type="ECO:0008006" key="4">
    <source>
        <dbReference type="Google" id="ProtNLM"/>
    </source>
</evidence>
<comment type="caution">
    <text evidence="2">The sequence shown here is derived from an EMBL/GenBank/DDBJ whole genome shotgun (WGS) entry which is preliminary data.</text>
</comment>
<keyword evidence="1" id="KW-0472">Membrane</keyword>
<sequence>MQLHRNTTKLRKTCLAWGVFGALAWLAARWVGANPDHLYHGKASFFEVVSLATVAVSLLSWLMLLWPFVIEVDAGGLTLRLRGITTRLPWESVESLTITRVGESWDAPTIKMCLAPEVKLGGRVATKRDGRRIYSLLELKDFTIEPEEVIAVLRRYGGGRVDAQEYLQHRAAKRVVARFMRGDEVRADPHLAEYMAAQRSIEAEKREELSSGDGQEPGRWC</sequence>
<dbReference type="EMBL" id="JAFEUO010000007">
    <property type="protein sequence ID" value="MBM7085588.1"/>
    <property type="molecule type" value="Genomic_DNA"/>
</dbReference>
<gene>
    <name evidence="2" type="ORF">JQN84_23990</name>
</gene>
<evidence type="ECO:0000313" key="2">
    <source>
        <dbReference type="EMBL" id="MBM7085588.1"/>
    </source>
</evidence>
<protein>
    <recommendedName>
        <fullName evidence="4">PH domain-containing protein</fullName>
    </recommendedName>
</protein>